<dbReference type="PANTHER" id="PTHR33116">
    <property type="entry name" value="REVERSE TRANSCRIPTASE ZINC-BINDING DOMAIN-CONTAINING PROTEIN-RELATED-RELATED"/>
    <property type="match status" value="1"/>
</dbReference>
<dbReference type="PANTHER" id="PTHR33116:SF86">
    <property type="entry name" value="REVERSE TRANSCRIPTASE DOMAIN-CONTAINING PROTEIN"/>
    <property type="match status" value="1"/>
</dbReference>
<protein>
    <submittedName>
        <fullName evidence="1">Uncharacterized protein</fullName>
    </submittedName>
</protein>
<sequence length="178" mass="20935">MAKFWWGTSESKRKTHWMLWEKLCKPKELGGLGFRSMVHMNTALLAKQAWRLIEDRLGFVPSFAWRSILQTREVLRKGCKWVLGDGNTVRIWQDSWVLNDTVDKLVSPPPLGFEQARVIILMDIQRKKWDEDIVNLLLLPYEAELVLNMPFPDLVHLEIPCFKEDSLIEEFQIINVWA</sequence>
<evidence type="ECO:0000313" key="1">
    <source>
        <dbReference type="EMBL" id="GAA0186503.1"/>
    </source>
</evidence>
<reference evidence="1 2" key="1">
    <citation type="submission" date="2024-01" db="EMBL/GenBank/DDBJ databases">
        <title>The complete chloroplast genome sequence of Lithospermum erythrorhizon: insights into the phylogenetic relationship among Boraginaceae species and the maternal lineages of purple gromwells.</title>
        <authorList>
            <person name="Okada T."/>
            <person name="Watanabe K."/>
        </authorList>
    </citation>
    <scope>NUCLEOTIDE SEQUENCE [LARGE SCALE GENOMIC DNA]</scope>
</reference>
<comment type="caution">
    <text evidence="1">The sequence shown here is derived from an EMBL/GenBank/DDBJ whole genome shotgun (WGS) entry which is preliminary data.</text>
</comment>
<keyword evidence="2" id="KW-1185">Reference proteome</keyword>
<dbReference type="Proteomes" id="UP001454036">
    <property type="component" value="Unassembled WGS sequence"/>
</dbReference>
<proteinExistence type="predicted"/>
<name>A0AAV3RZG0_LITER</name>
<accession>A0AAV3RZG0</accession>
<gene>
    <name evidence="1" type="ORF">LIER_33791</name>
</gene>
<dbReference type="EMBL" id="BAABME010013758">
    <property type="protein sequence ID" value="GAA0186503.1"/>
    <property type="molecule type" value="Genomic_DNA"/>
</dbReference>
<organism evidence="1 2">
    <name type="scientific">Lithospermum erythrorhizon</name>
    <name type="common">Purple gromwell</name>
    <name type="synonym">Lithospermum officinale var. erythrorhizon</name>
    <dbReference type="NCBI Taxonomy" id="34254"/>
    <lineage>
        <taxon>Eukaryota</taxon>
        <taxon>Viridiplantae</taxon>
        <taxon>Streptophyta</taxon>
        <taxon>Embryophyta</taxon>
        <taxon>Tracheophyta</taxon>
        <taxon>Spermatophyta</taxon>
        <taxon>Magnoliopsida</taxon>
        <taxon>eudicotyledons</taxon>
        <taxon>Gunneridae</taxon>
        <taxon>Pentapetalae</taxon>
        <taxon>asterids</taxon>
        <taxon>lamiids</taxon>
        <taxon>Boraginales</taxon>
        <taxon>Boraginaceae</taxon>
        <taxon>Boraginoideae</taxon>
        <taxon>Lithospermeae</taxon>
        <taxon>Lithospermum</taxon>
    </lineage>
</organism>
<dbReference type="AlphaFoldDB" id="A0AAV3RZG0"/>
<evidence type="ECO:0000313" key="2">
    <source>
        <dbReference type="Proteomes" id="UP001454036"/>
    </source>
</evidence>